<evidence type="ECO:0000259" key="4">
    <source>
        <dbReference type="Pfam" id="PF00724"/>
    </source>
</evidence>
<accession>A0A266ZKZ4</accession>
<dbReference type="InterPro" id="IPR013785">
    <property type="entry name" value="Aldolase_TIM"/>
</dbReference>
<dbReference type="InterPro" id="IPR001155">
    <property type="entry name" value="OxRdtase_FMN_N"/>
</dbReference>
<dbReference type="GO" id="GO:0005829">
    <property type="term" value="C:cytosol"/>
    <property type="evidence" value="ECO:0007669"/>
    <property type="project" value="TreeGrafter"/>
</dbReference>
<comment type="similarity">
    <text evidence="2">Belongs to the NADH:flavin oxidoreductase/NADH oxidase family.</text>
</comment>
<evidence type="ECO:0000313" key="6">
    <source>
        <dbReference type="Proteomes" id="UP000330809"/>
    </source>
</evidence>
<sequence>MSMLFSPYTLSGMELNNRVVMAPMTRARALNDIPDELTVLYYRQRASAGLIISEGVPVSIQGRGYLFNPGLYNQEQVEGWKHVTRAVHEDGGKIFAQLWHVGRVSHTTLQPDGGAPVSSSNKVAANSMTYAYDEHGQPGPIQASQPRALSTEEVGTIKNDFVQAARRAVEAGFDGVEIHGANGYLFEQFINPCVNDRTDRYGGSIENRIRLLLETIDAVADAIGRGKVGVRISPFGRLFDMAPFDDEAQTWVAVAHAIHQRDIAYVHLSDQLTIGAERMPEGFAQTFRESYQGTLIAAGGFDRESAQAALESGALDLVAFGRPFIANPDLVERMKNNWPIATPDRATFYGNSGEKGYVDYPFHSPNL</sequence>
<dbReference type="Pfam" id="PF00724">
    <property type="entry name" value="Oxidored_FMN"/>
    <property type="match status" value="1"/>
</dbReference>
<dbReference type="CDD" id="cd02933">
    <property type="entry name" value="OYE_like_FMN"/>
    <property type="match status" value="1"/>
</dbReference>
<protein>
    <submittedName>
        <fullName evidence="5">Oxidoreductase, FAD/FMN dependent</fullName>
        <ecNumber evidence="5">1.-.-.-</ecNumber>
    </submittedName>
</protein>
<dbReference type="PANTHER" id="PTHR22893">
    <property type="entry name" value="NADH OXIDOREDUCTASE-RELATED"/>
    <property type="match status" value="1"/>
</dbReference>
<dbReference type="GO" id="GO:0010181">
    <property type="term" value="F:FMN binding"/>
    <property type="evidence" value="ECO:0007669"/>
    <property type="project" value="InterPro"/>
</dbReference>
<dbReference type="Gene3D" id="3.20.20.70">
    <property type="entry name" value="Aldolase class I"/>
    <property type="match status" value="1"/>
</dbReference>
<organism evidence="5 6">
    <name type="scientific">Pseudomonas fragi</name>
    <dbReference type="NCBI Taxonomy" id="296"/>
    <lineage>
        <taxon>Bacteria</taxon>
        <taxon>Pseudomonadati</taxon>
        <taxon>Pseudomonadota</taxon>
        <taxon>Gammaproteobacteria</taxon>
        <taxon>Pseudomonadales</taxon>
        <taxon>Pseudomonadaceae</taxon>
        <taxon>Pseudomonas</taxon>
    </lineage>
</organism>
<dbReference type="FunFam" id="3.20.20.70:FF:000059">
    <property type="entry name" value="N-ethylmaleimide reductase, FMN-linked"/>
    <property type="match status" value="1"/>
</dbReference>
<name>A0A266ZKZ4_PSEFR</name>
<dbReference type="GO" id="GO:0016628">
    <property type="term" value="F:oxidoreductase activity, acting on the CH-CH group of donors, NAD or NADP as acceptor"/>
    <property type="evidence" value="ECO:0007669"/>
    <property type="project" value="UniProtKB-ARBA"/>
</dbReference>
<dbReference type="RefSeq" id="WP_095021137.1">
    <property type="nucleotide sequence ID" value="NZ_CAACYJ010000040.1"/>
</dbReference>
<evidence type="ECO:0000256" key="2">
    <source>
        <dbReference type="ARBA" id="ARBA00005979"/>
    </source>
</evidence>
<evidence type="ECO:0000256" key="3">
    <source>
        <dbReference type="ARBA" id="ARBA00023002"/>
    </source>
</evidence>
<dbReference type="Proteomes" id="UP000330809">
    <property type="component" value="Unassembled WGS sequence"/>
</dbReference>
<evidence type="ECO:0000313" key="5">
    <source>
        <dbReference type="EMBL" id="VFB22278.1"/>
    </source>
</evidence>
<gene>
    <name evidence="5" type="primary">nemA_2</name>
    <name evidence="5" type="ORF">NCTC10754_04966</name>
</gene>
<dbReference type="EC" id="1.-.-.-" evidence="5"/>
<proteinExistence type="inferred from homology"/>
<dbReference type="AlphaFoldDB" id="A0A266ZKZ4"/>
<keyword evidence="3 5" id="KW-0560">Oxidoreductase</keyword>
<comment type="cofactor">
    <cofactor evidence="1">
        <name>FMN</name>
        <dbReference type="ChEBI" id="CHEBI:58210"/>
    </cofactor>
</comment>
<feature type="domain" description="NADH:flavin oxidoreductase/NADH oxidase N-terminal" evidence="4">
    <location>
        <begin position="4"/>
        <end position="337"/>
    </location>
</feature>
<evidence type="ECO:0000256" key="1">
    <source>
        <dbReference type="ARBA" id="ARBA00001917"/>
    </source>
</evidence>
<dbReference type="InterPro" id="IPR045247">
    <property type="entry name" value="Oye-like"/>
</dbReference>
<dbReference type="SUPFAM" id="SSF51395">
    <property type="entry name" value="FMN-linked oxidoreductases"/>
    <property type="match status" value="1"/>
</dbReference>
<dbReference type="EMBL" id="CAACYJ010000040">
    <property type="protein sequence ID" value="VFB22278.1"/>
    <property type="molecule type" value="Genomic_DNA"/>
</dbReference>
<reference evidence="5 6" key="1">
    <citation type="submission" date="2019-02" db="EMBL/GenBank/DDBJ databases">
        <authorList>
            <consortium name="Pathogen Informatics"/>
        </authorList>
    </citation>
    <scope>NUCLEOTIDE SEQUENCE [LARGE SCALE GENOMIC DNA]</scope>
    <source>
        <strain evidence="5 6">3012STDY7103891</strain>
    </source>
</reference>
<dbReference type="PANTHER" id="PTHR22893:SF91">
    <property type="entry name" value="NADPH DEHYDROGENASE 2-RELATED"/>
    <property type="match status" value="1"/>
</dbReference>